<reference evidence="3" key="1">
    <citation type="submission" date="2017-06" db="EMBL/GenBank/DDBJ databases">
        <authorList>
            <person name="Zhao X."/>
        </authorList>
    </citation>
    <scope>NUCLEOTIDE SEQUENCE [LARGE SCALE GENOMIC DNA]</scope>
</reference>
<name>A0A289ZTI4_9CAUD</name>
<keyword evidence="3" id="KW-1185">Reference proteome</keyword>
<keyword evidence="1" id="KW-1133">Transmembrane helix</keyword>
<accession>A0A289ZTI4</accession>
<feature type="transmembrane region" description="Helical" evidence="1">
    <location>
        <begin position="84"/>
        <end position="101"/>
    </location>
</feature>
<protein>
    <submittedName>
        <fullName evidence="2">Uncharacterized protein</fullName>
    </submittedName>
</protein>
<gene>
    <name evidence="2" type="ORF">2050HW_00198</name>
</gene>
<evidence type="ECO:0000313" key="3">
    <source>
        <dbReference type="Proteomes" id="UP000223363"/>
    </source>
</evidence>
<sequence>MLKRVKSYLLGVINNYRVDKAMKEDMDGRACYVVGITLDRFWEEPELKLFNKIHLDDLTMTIKDLSPEEIVDKSMFLYNLFSKAYQSNFVKLLAIGTIIYTFPKQSLILLILSALISFYIMLVKERRLITIDLVMKHEHKELDDLTRPTLVMCFKSLVVRLLPKIKRRLNIS</sequence>
<keyword evidence="1" id="KW-0472">Membrane</keyword>
<dbReference type="EMBL" id="MF285618">
    <property type="protein sequence ID" value="ATA65533.1"/>
    <property type="molecule type" value="Genomic_DNA"/>
</dbReference>
<dbReference type="Proteomes" id="UP000223363">
    <property type="component" value="Segment"/>
</dbReference>
<keyword evidence="1" id="KW-0812">Transmembrane</keyword>
<feature type="transmembrane region" description="Helical" evidence="1">
    <location>
        <begin position="107"/>
        <end position="123"/>
    </location>
</feature>
<proteinExistence type="predicted"/>
<evidence type="ECO:0000313" key="2">
    <source>
        <dbReference type="EMBL" id="ATA65533.1"/>
    </source>
</evidence>
<evidence type="ECO:0000256" key="1">
    <source>
        <dbReference type="SAM" id="Phobius"/>
    </source>
</evidence>
<organism evidence="2 3">
    <name type="scientific">Serratia phage vB_SmaM_ 2050HW</name>
    <dbReference type="NCBI Taxonomy" id="2024252"/>
    <lineage>
        <taxon>Viruses</taxon>
        <taxon>Duplodnaviria</taxon>
        <taxon>Heunggongvirae</taxon>
        <taxon>Uroviricota</taxon>
        <taxon>Caudoviricetes</taxon>
        <taxon>Chimalliviridae</taxon>
        <taxon>Moabitevirus</taxon>
        <taxon>Moabitevirus mv2050HW</taxon>
    </lineage>
</organism>